<feature type="compositionally biased region" description="Polar residues" evidence="1">
    <location>
        <begin position="282"/>
        <end position="296"/>
    </location>
</feature>
<proteinExistence type="predicted"/>
<dbReference type="Proteomes" id="UP001620626">
    <property type="component" value="Unassembled WGS sequence"/>
</dbReference>
<feature type="compositionally biased region" description="Polar residues" evidence="1">
    <location>
        <begin position="1"/>
        <end position="48"/>
    </location>
</feature>
<dbReference type="EMBL" id="JBICBT010001397">
    <property type="protein sequence ID" value="KAL3069209.1"/>
    <property type="molecule type" value="Genomic_DNA"/>
</dbReference>
<organism evidence="2 3">
    <name type="scientific">Heterodera trifolii</name>
    <dbReference type="NCBI Taxonomy" id="157864"/>
    <lineage>
        <taxon>Eukaryota</taxon>
        <taxon>Metazoa</taxon>
        <taxon>Ecdysozoa</taxon>
        <taxon>Nematoda</taxon>
        <taxon>Chromadorea</taxon>
        <taxon>Rhabditida</taxon>
        <taxon>Tylenchina</taxon>
        <taxon>Tylenchomorpha</taxon>
        <taxon>Tylenchoidea</taxon>
        <taxon>Heteroderidae</taxon>
        <taxon>Heteroderinae</taxon>
        <taxon>Heterodera</taxon>
    </lineage>
</organism>
<dbReference type="AlphaFoldDB" id="A0ABD2HP30"/>
<keyword evidence="3" id="KW-1185">Reference proteome</keyword>
<feature type="compositionally biased region" description="Polar residues" evidence="1">
    <location>
        <begin position="71"/>
        <end position="83"/>
    </location>
</feature>
<comment type="caution">
    <text evidence="2">The sequence shown here is derived from an EMBL/GenBank/DDBJ whole genome shotgun (WGS) entry which is preliminary data.</text>
</comment>
<gene>
    <name evidence="2" type="ORF">niasHT_034439</name>
</gene>
<name>A0ABD2HP30_9BILA</name>
<evidence type="ECO:0000256" key="1">
    <source>
        <dbReference type="SAM" id="MobiDB-lite"/>
    </source>
</evidence>
<feature type="region of interest" description="Disordered" evidence="1">
    <location>
        <begin position="1"/>
        <end position="83"/>
    </location>
</feature>
<feature type="compositionally biased region" description="Low complexity" evidence="1">
    <location>
        <begin position="297"/>
        <end position="306"/>
    </location>
</feature>
<feature type="compositionally biased region" description="Basic and acidic residues" evidence="1">
    <location>
        <begin position="344"/>
        <end position="354"/>
    </location>
</feature>
<feature type="region of interest" description="Disordered" evidence="1">
    <location>
        <begin position="274"/>
        <end position="377"/>
    </location>
</feature>
<sequence length="377" mass="41098">MVQINEAINSSDNKTTKSQGETSTQSEAELSIDQNNWEESISNAQGIQNEIEIEPANSPADNHHHSLSFEHLSNQSPKASPSDTVQQTVIGTEFSTPTTTPYNNEIEEVHSTATTVPYNNEIEEVHSTATTVPYNNEIEEVHSTATTVPYNNEIEEVQSSPSEALSNDSEYPVLGTLSSFLESMFEFIGGTPSTSSPVRASDASTECSVFLPLSPLSKAMPDSSEVEPCPVPSPFADTSPKVEENGNSQLIVGTAHSSPEEMVEEIVERLKAAQSAIPSHETMASSSSEKTMTTARSSLSQLSKSSGQTDETAFFTPDVFSRNSEQIEEIFSPEEMTAENPAESEEKMAKEEAQKTAQNEKQLKKQKSKSRFFCCCK</sequence>
<evidence type="ECO:0000313" key="2">
    <source>
        <dbReference type="EMBL" id="KAL3069209.1"/>
    </source>
</evidence>
<reference evidence="2 3" key="1">
    <citation type="submission" date="2024-10" db="EMBL/GenBank/DDBJ databases">
        <authorList>
            <person name="Kim D."/>
        </authorList>
    </citation>
    <scope>NUCLEOTIDE SEQUENCE [LARGE SCALE GENOMIC DNA]</scope>
    <source>
        <strain evidence="2">BH-2024</strain>
    </source>
</reference>
<accession>A0ABD2HP30</accession>
<evidence type="ECO:0000313" key="3">
    <source>
        <dbReference type="Proteomes" id="UP001620626"/>
    </source>
</evidence>
<protein>
    <submittedName>
        <fullName evidence="2">Uncharacterized protein</fullName>
    </submittedName>
</protein>